<reference evidence="9 10" key="1">
    <citation type="journal article" date="1992" name="Lakartidningen">
        <title>[Penicillin V and not amoxicillin is the first choice preparation in acute otitis].</title>
        <authorList>
            <person name="Kamme C."/>
            <person name="Lundgren K."/>
            <person name="Prellner K."/>
        </authorList>
    </citation>
    <scope>NUCLEOTIDE SEQUENCE [LARGE SCALE GENOMIC DNA]</scope>
    <source>
        <strain evidence="9 10">PC4597II</strain>
    </source>
</reference>
<dbReference type="AlphaFoldDB" id="A0AB38Q355"/>
<dbReference type="PANTHER" id="PTHR48090:SF1">
    <property type="entry name" value="PROPHAGE BACTOPRENOL GLUCOSYL TRANSFERASE HOMOLOG"/>
    <property type="match status" value="1"/>
</dbReference>
<comment type="caution">
    <text evidence="9">The sequence shown here is derived from an EMBL/GenBank/DDBJ whole genome shotgun (WGS) entry which is preliminary data.</text>
</comment>
<comment type="subcellular location">
    <subcellularLocation>
        <location evidence="1">Membrane</location>
        <topology evidence="1">Multi-pass membrane protein</topology>
    </subcellularLocation>
</comment>
<evidence type="ECO:0000256" key="7">
    <source>
        <dbReference type="SAM" id="Phobius"/>
    </source>
</evidence>
<dbReference type="GO" id="GO:0005886">
    <property type="term" value="C:plasma membrane"/>
    <property type="evidence" value="ECO:0007669"/>
    <property type="project" value="TreeGrafter"/>
</dbReference>
<dbReference type="CDD" id="cd04187">
    <property type="entry name" value="DPM1_like_bac"/>
    <property type="match status" value="1"/>
</dbReference>
<dbReference type="Pfam" id="PF00535">
    <property type="entry name" value="Glycos_transf_2"/>
    <property type="match status" value="1"/>
</dbReference>
<dbReference type="InterPro" id="IPR050256">
    <property type="entry name" value="Glycosyltransferase_2"/>
</dbReference>
<proteinExistence type="predicted"/>
<evidence type="ECO:0000259" key="8">
    <source>
        <dbReference type="Pfam" id="PF00535"/>
    </source>
</evidence>
<dbReference type="InterPro" id="IPR001173">
    <property type="entry name" value="Glyco_trans_2-like"/>
</dbReference>
<protein>
    <submittedName>
        <fullName evidence="9">Glycosyltransferase</fullName>
    </submittedName>
</protein>
<accession>A0AB38Q355</accession>
<dbReference type="InterPro" id="IPR029044">
    <property type="entry name" value="Nucleotide-diphossugar_trans"/>
</dbReference>
<feature type="transmembrane region" description="Helical" evidence="7">
    <location>
        <begin position="226"/>
        <end position="252"/>
    </location>
</feature>
<evidence type="ECO:0000256" key="1">
    <source>
        <dbReference type="ARBA" id="ARBA00004141"/>
    </source>
</evidence>
<feature type="domain" description="Glycosyltransferase 2-like" evidence="8">
    <location>
        <begin position="5"/>
        <end position="129"/>
    </location>
</feature>
<dbReference type="PANTHER" id="PTHR48090">
    <property type="entry name" value="UNDECAPRENYL-PHOSPHATE 4-DEOXY-4-FORMAMIDO-L-ARABINOSE TRANSFERASE-RELATED"/>
    <property type="match status" value="1"/>
</dbReference>
<evidence type="ECO:0000256" key="4">
    <source>
        <dbReference type="ARBA" id="ARBA00022692"/>
    </source>
</evidence>
<keyword evidence="2" id="KW-0328">Glycosyltransferase</keyword>
<keyword evidence="3" id="KW-0808">Transferase</keyword>
<organism evidence="9 10">
    <name type="scientific">Brachyspira aalborgi</name>
    <dbReference type="NCBI Taxonomy" id="29522"/>
    <lineage>
        <taxon>Bacteria</taxon>
        <taxon>Pseudomonadati</taxon>
        <taxon>Spirochaetota</taxon>
        <taxon>Spirochaetia</taxon>
        <taxon>Brachyspirales</taxon>
        <taxon>Brachyspiraceae</taxon>
        <taxon>Brachyspira</taxon>
    </lineage>
</organism>
<keyword evidence="6 7" id="KW-0472">Membrane</keyword>
<dbReference type="SUPFAM" id="SSF53448">
    <property type="entry name" value="Nucleotide-diphospho-sugar transferases"/>
    <property type="match status" value="1"/>
</dbReference>
<keyword evidence="4 7" id="KW-0812">Transmembrane</keyword>
<dbReference type="GO" id="GO:0016757">
    <property type="term" value="F:glycosyltransferase activity"/>
    <property type="evidence" value="ECO:0007669"/>
    <property type="project" value="UniProtKB-KW"/>
</dbReference>
<evidence type="ECO:0000313" key="10">
    <source>
        <dbReference type="Proteomes" id="UP000324336"/>
    </source>
</evidence>
<feature type="transmembrane region" description="Helical" evidence="7">
    <location>
        <begin position="264"/>
        <end position="290"/>
    </location>
</feature>
<gene>
    <name evidence="9" type="ORF">EPJ73_00535</name>
</gene>
<dbReference type="Proteomes" id="UP000324336">
    <property type="component" value="Unassembled WGS sequence"/>
</dbReference>
<keyword evidence="5 7" id="KW-1133">Transmembrane helix</keyword>
<evidence type="ECO:0000256" key="5">
    <source>
        <dbReference type="ARBA" id="ARBA00022989"/>
    </source>
</evidence>
<dbReference type="RefSeq" id="WP_147774538.1">
    <property type="nucleotide sequence ID" value="NZ_SAYA01000001.1"/>
</dbReference>
<dbReference type="Gene3D" id="3.90.550.10">
    <property type="entry name" value="Spore Coat Polysaccharide Biosynthesis Protein SpsA, Chain A"/>
    <property type="match status" value="1"/>
</dbReference>
<evidence type="ECO:0000256" key="3">
    <source>
        <dbReference type="ARBA" id="ARBA00022679"/>
    </source>
</evidence>
<dbReference type="EMBL" id="SAYA01000001">
    <property type="protein sequence ID" value="TXJ28476.1"/>
    <property type="molecule type" value="Genomic_DNA"/>
</dbReference>
<sequence length="311" mass="36274">MKKISVILPTYNEEDNVIPLSKEIVNIFNNELNNYDYEIIFTDNNSIDSTREKIISLCQENKNIKAIFNAKNFGQFRSPFNAMINANGDCVILMVSDFQDPPKIIVDFVREWESGYKIVIGIKNKSKENLIMRFIRSLYYKLMKYISDIEHIEHFTGTGLYDKSFVKTISVLDDPDPYIRGIVSELGYKIKKINYEKQNRKAGKSKNNFFTLYNIAMISITNYSKIVLRLATMIGFLFSFLSFIFGLIYFIYKIIYWHSFNVGIAPLILGVFFIGSIQLFFLGLIGEYIVNINDRLMKRPLVIEEKRINFD</sequence>
<evidence type="ECO:0000256" key="2">
    <source>
        <dbReference type="ARBA" id="ARBA00022676"/>
    </source>
</evidence>
<name>A0AB38Q355_9SPIR</name>
<evidence type="ECO:0000313" key="9">
    <source>
        <dbReference type="EMBL" id="TXJ28476.1"/>
    </source>
</evidence>
<evidence type="ECO:0000256" key="6">
    <source>
        <dbReference type="ARBA" id="ARBA00023136"/>
    </source>
</evidence>